<evidence type="ECO:0000256" key="4">
    <source>
        <dbReference type="ARBA" id="ARBA00022827"/>
    </source>
</evidence>
<dbReference type="EMBL" id="CAMAPF010001139">
    <property type="protein sequence ID" value="CAH9147754.1"/>
    <property type="molecule type" value="Genomic_DNA"/>
</dbReference>
<keyword evidence="3" id="KW-0285">Flavoprotein</keyword>
<dbReference type="Proteomes" id="UP001152523">
    <property type="component" value="Unassembled WGS sequence"/>
</dbReference>
<feature type="domain" description="FAD dependent oxidoreductase" evidence="6">
    <location>
        <begin position="7"/>
        <end position="371"/>
    </location>
</feature>
<keyword evidence="5" id="KW-0560">Oxidoreductase</keyword>
<dbReference type="InterPro" id="IPR006076">
    <property type="entry name" value="FAD-dep_OxRdtase"/>
</dbReference>
<keyword evidence="4" id="KW-0274">FAD</keyword>
<evidence type="ECO:0000256" key="5">
    <source>
        <dbReference type="ARBA" id="ARBA00023002"/>
    </source>
</evidence>
<evidence type="ECO:0000313" key="8">
    <source>
        <dbReference type="Proteomes" id="UP001152523"/>
    </source>
</evidence>
<proteinExistence type="inferred from homology"/>
<name>A0AAV0GIF8_9ASTE</name>
<dbReference type="SUPFAM" id="SSF51905">
    <property type="entry name" value="FAD/NAD(P)-binding domain"/>
    <property type="match status" value="1"/>
</dbReference>
<evidence type="ECO:0000256" key="1">
    <source>
        <dbReference type="ARBA" id="ARBA00001974"/>
    </source>
</evidence>
<dbReference type="PANTHER" id="PTHR10961:SF7">
    <property type="entry name" value="FAD DEPENDENT OXIDOREDUCTASE DOMAIN-CONTAINING PROTEIN"/>
    <property type="match status" value="1"/>
</dbReference>
<evidence type="ECO:0000256" key="3">
    <source>
        <dbReference type="ARBA" id="ARBA00022630"/>
    </source>
</evidence>
<evidence type="ECO:0000313" key="7">
    <source>
        <dbReference type="EMBL" id="CAH9147754.1"/>
    </source>
</evidence>
<dbReference type="SUPFAM" id="SSF54373">
    <property type="entry name" value="FAD-linked reductases, C-terminal domain"/>
    <property type="match status" value="1"/>
</dbReference>
<evidence type="ECO:0000259" key="6">
    <source>
        <dbReference type="Pfam" id="PF01266"/>
    </source>
</evidence>
<accession>A0AAV0GIF8</accession>
<protein>
    <recommendedName>
        <fullName evidence="6">FAD dependent oxidoreductase domain-containing protein</fullName>
    </recommendedName>
</protein>
<dbReference type="Gene3D" id="3.50.50.60">
    <property type="entry name" value="FAD/NAD(P)-binding domain"/>
    <property type="match status" value="1"/>
</dbReference>
<keyword evidence="8" id="KW-1185">Reference proteome</keyword>
<reference evidence="7" key="1">
    <citation type="submission" date="2022-07" db="EMBL/GenBank/DDBJ databases">
        <authorList>
            <person name="Macas J."/>
            <person name="Novak P."/>
            <person name="Neumann P."/>
        </authorList>
    </citation>
    <scope>NUCLEOTIDE SEQUENCE</scope>
</reference>
<organism evidence="7 8">
    <name type="scientific">Cuscuta epithymum</name>
    <dbReference type="NCBI Taxonomy" id="186058"/>
    <lineage>
        <taxon>Eukaryota</taxon>
        <taxon>Viridiplantae</taxon>
        <taxon>Streptophyta</taxon>
        <taxon>Embryophyta</taxon>
        <taxon>Tracheophyta</taxon>
        <taxon>Spermatophyta</taxon>
        <taxon>Magnoliopsida</taxon>
        <taxon>eudicotyledons</taxon>
        <taxon>Gunneridae</taxon>
        <taxon>Pentapetalae</taxon>
        <taxon>asterids</taxon>
        <taxon>lamiids</taxon>
        <taxon>Solanales</taxon>
        <taxon>Convolvulaceae</taxon>
        <taxon>Cuscuteae</taxon>
        <taxon>Cuscuta</taxon>
        <taxon>Cuscuta subgen. Cuscuta</taxon>
    </lineage>
</organism>
<evidence type="ECO:0000256" key="2">
    <source>
        <dbReference type="ARBA" id="ARBA00010989"/>
    </source>
</evidence>
<dbReference type="Pfam" id="PF01266">
    <property type="entry name" value="DAO"/>
    <property type="match status" value="1"/>
</dbReference>
<dbReference type="InterPro" id="IPR036188">
    <property type="entry name" value="FAD/NAD-bd_sf"/>
</dbReference>
<dbReference type="GO" id="GO:0008115">
    <property type="term" value="F:sarcosine oxidase activity"/>
    <property type="evidence" value="ECO:0007669"/>
    <property type="project" value="TreeGrafter"/>
</dbReference>
<comment type="caution">
    <text evidence="7">The sequence shown here is derived from an EMBL/GenBank/DDBJ whole genome shotgun (WGS) entry which is preliminary data.</text>
</comment>
<gene>
    <name evidence="7" type="ORF">CEPIT_LOCUS43973</name>
</gene>
<dbReference type="PANTHER" id="PTHR10961">
    <property type="entry name" value="PEROXISOMAL SARCOSINE OXIDASE"/>
    <property type="match status" value="1"/>
</dbReference>
<sequence>MENVEFDVIVIGGGIMGSCTAYQAAKRGLRTLLLEQFDFLHHRGSSHGESRINRATYPKQYFTKMALAAEPLWREAEAEIGYSVYFRTPQLDMCPATNKRLQAVVSSCRNTSLPVRVLDPKQVKEQFDGRFHLPEDWVGVVTEFGGVIKATKAVSMFQSLAVKHGATLRDHVEVNGVERDDRTGGISVTAKNGDKFLGKKCVVTVGAWAQKLVKTITNGRMVLPIQPLETNVSYWRIKPGHEEEFTIGSGFPVFASYGIPYVYGTPSFEYPGLLKVGWHGGPECEPDRCTFAPSASAQTSLKQWIEERFGGKVDSSAPVMSQSCMYSMTPDEDFVIDFLGGKFGKDVVVAGGFSGHGFKMGPLIGQILADLVSTGSSTNSPGLDPFRIDRFKENRIGGVSASLVILQESSEIIK</sequence>
<comment type="similarity">
    <text evidence="2">Belongs to the MSOX/MTOX family.</text>
</comment>
<comment type="cofactor">
    <cofactor evidence="1">
        <name>FAD</name>
        <dbReference type="ChEBI" id="CHEBI:57692"/>
    </cofactor>
</comment>
<dbReference type="AlphaFoldDB" id="A0AAV0GIF8"/>
<dbReference type="InterPro" id="IPR045170">
    <property type="entry name" value="MTOX"/>
</dbReference>
<dbReference type="Gene3D" id="3.30.9.10">
    <property type="entry name" value="D-Amino Acid Oxidase, subunit A, domain 2"/>
    <property type="match status" value="1"/>
</dbReference>
<dbReference type="GO" id="GO:0050660">
    <property type="term" value="F:flavin adenine dinucleotide binding"/>
    <property type="evidence" value="ECO:0007669"/>
    <property type="project" value="InterPro"/>
</dbReference>